<organism evidence="1 2">
    <name type="scientific">Amycolatopsis carbonis</name>
    <dbReference type="NCBI Taxonomy" id="715471"/>
    <lineage>
        <taxon>Bacteria</taxon>
        <taxon>Bacillati</taxon>
        <taxon>Actinomycetota</taxon>
        <taxon>Actinomycetes</taxon>
        <taxon>Pseudonocardiales</taxon>
        <taxon>Pseudonocardiaceae</taxon>
        <taxon>Amycolatopsis</taxon>
    </lineage>
</organism>
<protein>
    <recommendedName>
        <fullName evidence="3">Ribbon-helix-helix protein CopG domain-containing protein</fullName>
    </recommendedName>
</protein>
<evidence type="ECO:0000313" key="2">
    <source>
        <dbReference type="Proteomes" id="UP001236014"/>
    </source>
</evidence>
<accession>A0A9Y2MXV1</accession>
<name>A0A9Y2MXV1_9PSEU</name>
<keyword evidence="2" id="KW-1185">Reference proteome</keyword>
<dbReference type="RefSeq" id="WP_285969901.1">
    <property type="nucleotide sequence ID" value="NZ_CP127294.1"/>
</dbReference>
<sequence>MGGKPFPLKLGDDRQARVEAWAAERGIGSRAEAVRQLVDLALAAETRDAAPTVTSSFGAVGNDTQESR</sequence>
<evidence type="ECO:0008006" key="3">
    <source>
        <dbReference type="Google" id="ProtNLM"/>
    </source>
</evidence>
<dbReference type="Proteomes" id="UP001236014">
    <property type="component" value="Chromosome"/>
</dbReference>
<proteinExistence type="predicted"/>
<reference evidence="1 2" key="1">
    <citation type="submission" date="2023-06" db="EMBL/GenBank/DDBJ databases">
        <authorList>
            <person name="Oyuntsetseg B."/>
            <person name="Kim S.B."/>
        </authorList>
    </citation>
    <scope>NUCLEOTIDE SEQUENCE [LARGE SCALE GENOMIC DNA]</scope>
    <source>
        <strain evidence="1 2">2-15</strain>
    </source>
</reference>
<dbReference type="EMBL" id="CP127294">
    <property type="protein sequence ID" value="WIX79212.1"/>
    <property type="molecule type" value="Genomic_DNA"/>
</dbReference>
<dbReference type="KEGG" id="acab:QRX50_49180"/>
<evidence type="ECO:0000313" key="1">
    <source>
        <dbReference type="EMBL" id="WIX79212.1"/>
    </source>
</evidence>
<dbReference type="AlphaFoldDB" id="A0A9Y2MXV1"/>
<gene>
    <name evidence="1" type="ORF">QRX50_49180</name>
</gene>